<evidence type="ECO:0000313" key="4">
    <source>
        <dbReference type="Proteomes" id="UP000571950"/>
    </source>
</evidence>
<proteinExistence type="predicted"/>
<dbReference type="SMART" id="SM00287">
    <property type="entry name" value="SH3b"/>
    <property type="match status" value="1"/>
</dbReference>
<protein>
    <recommendedName>
        <fullName evidence="2">SH3b domain-containing protein</fullName>
    </recommendedName>
</protein>
<accession>A0A7W6BEI3</accession>
<reference evidence="3 4" key="1">
    <citation type="submission" date="2020-08" db="EMBL/GenBank/DDBJ databases">
        <title>Genomic Encyclopedia of Type Strains, Phase IV (KMG-IV): sequencing the most valuable type-strain genomes for metagenomic binning, comparative biology and taxonomic classification.</title>
        <authorList>
            <person name="Goeker M."/>
        </authorList>
    </citation>
    <scope>NUCLEOTIDE SEQUENCE [LARGE SCALE GENOMIC DNA]</scope>
    <source>
        <strain evidence="3 4">DSM 26189</strain>
    </source>
</reference>
<name>A0A7W6BEI3_9SPHN</name>
<dbReference type="PROSITE" id="PS51781">
    <property type="entry name" value="SH3B"/>
    <property type="match status" value="1"/>
</dbReference>
<comment type="caution">
    <text evidence="3">The sequence shown here is derived from an EMBL/GenBank/DDBJ whole genome shotgun (WGS) entry which is preliminary data.</text>
</comment>
<evidence type="ECO:0000256" key="1">
    <source>
        <dbReference type="SAM" id="MobiDB-lite"/>
    </source>
</evidence>
<evidence type="ECO:0000259" key="2">
    <source>
        <dbReference type="PROSITE" id="PS51781"/>
    </source>
</evidence>
<evidence type="ECO:0000313" key="3">
    <source>
        <dbReference type="EMBL" id="MBB3925445.1"/>
    </source>
</evidence>
<feature type="region of interest" description="Disordered" evidence="1">
    <location>
        <begin position="32"/>
        <end position="61"/>
    </location>
</feature>
<keyword evidence="4" id="KW-1185">Reference proteome</keyword>
<dbReference type="Proteomes" id="UP000571950">
    <property type="component" value="Unassembled WGS sequence"/>
</dbReference>
<dbReference type="Gene3D" id="2.30.30.40">
    <property type="entry name" value="SH3 Domains"/>
    <property type="match status" value="1"/>
</dbReference>
<sequence length="191" mass="18851">MARGGGGNNGCFGLLLIAGLVAMLGQCLGGGDGSSDPQALTAGNGAAPVAGAESQGSLSTIGEEADVPANAGETVYVQPSSLNGRSGPSADAPVVEKLPEGTSLQVVERSGEWMKVAQGATTLWVASRHIGATKPVSLASSVPKKAARKKKRRSGGGASGGYCPCGSGMVCTGPRGGRYCITSGGNKRYGV</sequence>
<organism evidence="3 4">
    <name type="scientific">Sphingobium jiangsuense</name>
    <dbReference type="NCBI Taxonomy" id="870476"/>
    <lineage>
        <taxon>Bacteria</taxon>
        <taxon>Pseudomonadati</taxon>
        <taxon>Pseudomonadota</taxon>
        <taxon>Alphaproteobacteria</taxon>
        <taxon>Sphingomonadales</taxon>
        <taxon>Sphingomonadaceae</taxon>
        <taxon>Sphingobium</taxon>
    </lineage>
</organism>
<dbReference type="InterPro" id="IPR003646">
    <property type="entry name" value="SH3-like_bac-type"/>
</dbReference>
<dbReference type="Pfam" id="PF08239">
    <property type="entry name" value="SH3_3"/>
    <property type="match status" value="1"/>
</dbReference>
<feature type="domain" description="SH3b" evidence="2">
    <location>
        <begin position="72"/>
        <end position="134"/>
    </location>
</feature>
<gene>
    <name evidence="3" type="ORF">GGR43_001158</name>
</gene>
<dbReference type="EMBL" id="JACIDT010000003">
    <property type="protein sequence ID" value="MBB3925445.1"/>
    <property type="molecule type" value="Genomic_DNA"/>
</dbReference>
<dbReference type="AlphaFoldDB" id="A0A7W6BEI3"/>
<dbReference type="RefSeq" id="WP_188071004.1">
    <property type="nucleotide sequence ID" value="NZ_BSPS01000086.1"/>
</dbReference>